<dbReference type="STRING" id="364197.SAMN05216296_0570"/>
<dbReference type="RefSeq" id="WP_090198631.1">
    <property type="nucleotide sequence ID" value="NZ_LT629785.1"/>
</dbReference>
<dbReference type="EMBL" id="LT629785">
    <property type="protein sequence ID" value="SDT91998.1"/>
    <property type="molecule type" value="Genomic_DNA"/>
</dbReference>
<keyword evidence="4" id="KW-1185">Reference proteome</keyword>
<proteinExistence type="inferred from homology"/>
<dbReference type="PANTHER" id="PTHR33515">
    <property type="entry name" value="RIBOSOME-BINDING FACTOR A, CHLOROPLASTIC-RELATED"/>
    <property type="match status" value="1"/>
</dbReference>
<reference evidence="4" key="1">
    <citation type="submission" date="2016-10" db="EMBL/GenBank/DDBJ databases">
        <authorList>
            <person name="Varghese N."/>
            <person name="Submissions S."/>
        </authorList>
    </citation>
    <scope>NUCLEOTIDE SEQUENCE [LARGE SCALE GENOMIC DNA]</scope>
    <source>
        <strain evidence="4">DSM 17875</strain>
    </source>
</reference>
<dbReference type="InterPro" id="IPR023799">
    <property type="entry name" value="RbfA_dom_sf"/>
</dbReference>
<comment type="function">
    <text evidence="2">One of several proteins that assist in the late maturation steps of the functional core of the 30S ribosomal subunit. Associates with free 30S ribosomal subunits (but not with 30S subunits that are part of 70S ribosomes or polysomes). Required for efficient processing of 16S rRNA. May interact with the 5'-terminal helix region of 16S rRNA.</text>
</comment>
<dbReference type="InterPro" id="IPR015946">
    <property type="entry name" value="KH_dom-like_a/b"/>
</dbReference>
<protein>
    <recommendedName>
        <fullName evidence="2">Ribosome-binding factor A</fullName>
    </recommendedName>
</protein>
<sequence>MPKEYSRTQRIGDQMQRELSQLIQREIKDPRVGLVTVTAVEVSRDLSNAKVFVTVMGREADDATAVEESRKVLQGAAGFLRMQLGKAMQLRTVPQLRFHYDASIRRGVELSALIERAVAEDQQHGDSPDEPKE</sequence>
<comment type="similarity">
    <text evidence="2">Belongs to the RbfA family.</text>
</comment>
<dbReference type="Pfam" id="PF02033">
    <property type="entry name" value="RBFA"/>
    <property type="match status" value="1"/>
</dbReference>
<accession>A0A1H2EBB1</accession>
<evidence type="ECO:0000313" key="3">
    <source>
        <dbReference type="EMBL" id="SDT91998.1"/>
    </source>
</evidence>
<comment type="subunit">
    <text evidence="2">Monomer. Binds 30S ribosomal subunits, but not 50S ribosomal subunits or 70S ribosomes.</text>
</comment>
<dbReference type="PANTHER" id="PTHR33515:SF1">
    <property type="entry name" value="RIBOSOME-BINDING FACTOR A, CHLOROPLASTIC-RELATED"/>
    <property type="match status" value="1"/>
</dbReference>
<evidence type="ECO:0000256" key="2">
    <source>
        <dbReference type="HAMAP-Rule" id="MF_00003"/>
    </source>
</evidence>
<dbReference type="GO" id="GO:0043024">
    <property type="term" value="F:ribosomal small subunit binding"/>
    <property type="evidence" value="ECO:0007669"/>
    <property type="project" value="TreeGrafter"/>
</dbReference>
<evidence type="ECO:0000313" key="4">
    <source>
        <dbReference type="Proteomes" id="UP000243232"/>
    </source>
</evidence>
<dbReference type="OrthoDB" id="307788at2"/>
<name>A0A1H2EBB1_9PSED</name>
<dbReference type="InterPro" id="IPR020053">
    <property type="entry name" value="Ribosome-bd_factorA_CS"/>
</dbReference>
<evidence type="ECO:0000256" key="1">
    <source>
        <dbReference type="ARBA" id="ARBA00022517"/>
    </source>
</evidence>
<keyword evidence="2" id="KW-0963">Cytoplasm</keyword>
<organism evidence="3 4">
    <name type="scientific">Pseudomonas pohangensis</name>
    <dbReference type="NCBI Taxonomy" id="364197"/>
    <lineage>
        <taxon>Bacteria</taxon>
        <taxon>Pseudomonadati</taxon>
        <taxon>Pseudomonadota</taxon>
        <taxon>Gammaproteobacteria</taxon>
        <taxon>Pseudomonadales</taxon>
        <taxon>Pseudomonadaceae</taxon>
        <taxon>Pseudomonas</taxon>
    </lineage>
</organism>
<dbReference type="Gene3D" id="3.30.300.20">
    <property type="match status" value="1"/>
</dbReference>
<dbReference type="GO" id="GO:0030490">
    <property type="term" value="P:maturation of SSU-rRNA"/>
    <property type="evidence" value="ECO:0007669"/>
    <property type="project" value="UniProtKB-UniRule"/>
</dbReference>
<keyword evidence="1 2" id="KW-0690">Ribosome biogenesis</keyword>
<dbReference type="NCBIfam" id="TIGR00082">
    <property type="entry name" value="rbfA"/>
    <property type="match status" value="1"/>
</dbReference>
<dbReference type="SUPFAM" id="SSF89919">
    <property type="entry name" value="Ribosome-binding factor A, RbfA"/>
    <property type="match status" value="1"/>
</dbReference>
<dbReference type="GO" id="GO:0005829">
    <property type="term" value="C:cytosol"/>
    <property type="evidence" value="ECO:0007669"/>
    <property type="project" value="TreeGrafter"/>
</dbReference>
<dbReference type="AlphaFoldDB" id="A0A1H2EBB1"/>
<dbReference type="InterPro" id="IPR000238">
    <property type="entry name" value="RbfA"/>
</dbReference>
<dbReference type="HAMAP" id="MF_00003">
    <property type="entry name" value="RbfA"/>
    <property type="match status" value="1"/>
</dbReference>
<dbReference type="PROSITE" id="PS01319">
    <property type="entry name" value="RBFA"/>
    <property type="match status" value="1"/>
</dbReference>
<gene>
    <name evidence="2" type="primary">rbfA</name>
    <name evidence="3" type="ORF">SAMN05216296_0570</name>
</gene>
<dbReference type="Proteomes" id="UP000243232">
    <property type="component" value="Chromosome I"/>
</dbReference>
<comment type="subcellular location">
    <subcellularLocation>
        <location evidence="2">Cytoplasm</location>
    </subcellularLocation>
</comment>